<dbReference type="InterPro" id="IPR007969">
    <property type="entry name" value="DUF732"/>
</dbReference>
<feature type="chain" id="PRO_5037932406" evidence="1">
    <location>
        <begin position="29"/>
        <end position="108"/>
    </location>
</feature>
<comment type="caution">
    <text evidence="3">The sequence shown here is derived from an EMBL/GenBank/DDBJ whole genome shotgun (WGS) entry which is preliminary data.</text>
</comment>
<evidence type="ECO:0000313" key="4">
    <source>
        <dbReference type="Proteomes" id="UP000655751"/>
    </source>
</evidence>
<feature type="signal peptide" evidence="1">
    <location>
        <begin position="1"/>
        <end position="28"/>
    </location>
</feature>
<evidence type="ECO:0000256" key="1">
    <source>
        <dbReference type="SAM" id="SignalP"/>
    </source>
</evidence>
<keyword evidence="1" id="KW-0732">Signal</keyword>
<sequence>MRFGIKAPIIVAIGCALTSLFNIGVAHADAASYIKALVKAGIIEADSTDRLKSTTVEVGRVHCESLAAGYPVNTVVQIQAEYNTLPEARAWVYISARELCPQYLRLFQ</sequence>
<dbReference type="Proteomes" id="UP000655751">
    <property type="component" value="Unassembled WGS sequence"/>
</dbReference>
<organism evidence="3 4">
    <name type="scientific">Nocardia bovistercoris</name>
    <dbReference type="NCBI Taxonomy" id="2785916"/>
    <lineage>
        <taxon>Bacteria</taxon>
        <taxon>Bacillati</taxon>
        <taxon>Actinomycetota</taxon>
        <taxon>Actinomycetes</taxon>
        <taxon>Mycobacteriales</taxon>
        <taxon>Nocardiaceae</taxon>
        <taxon>Nocardia</taxon>
    </lineage>
</organism>
<dbReference type="EMBL" id="JADMLG010000002">
    <property type="protein sequence ID" value="MBH0775530.1"/>
    <property type="molecule type" value="Genomic_DNA"/>
</dbReference>
<dbReference type="RefSeq" id="WP_196147895.1">
    <property type="nucleotide sequence ID" value="NZ_JADMLG010000002.1"/>
</dbReference>
<reference evidence="3" key="1">
    <citation type="submission" date="2020-11" db="EMBL/GenBank/DDBJ databases">
        <title>Nocardia NEAU-351.nov., a novel actinomycete isolated from the cow dung.</title>
        <authorList>
            <person name="Zhang X."/>
        </authorList>
    </citation>
    <scope>NUCLEOTIDE SEQUENCE</scope>
    <source>
        <strain evidence="3">NEAU-351</strain>
    </source>
</reference>
<feature type="domain" description="DUF732" evidence="2">
    <location>
        <begin position="29"/>
        <end position="102"/>
    </location>
</feature>
<dbReference type="Pfam" id="PF05305">
    <property type="entry name" value="DUF732"/>
    <property type="match status" value="1"/>
</dbReference>
<accession>A0A931I7Z0</accession>
<gene>
    <name evidence="3" type="ORF">IT779_04400</name>
</gene>
<keyword evidence="4" id="KW-1185">Reference proteome</keyword>
<proteinExistence type="predicted"/>
<evidence type="ECO:0000313" key="3">
    <source>
        <dbReference type="EMBL" id="MBH0775530.1"/>
    </source>
</evidence>
<dbReference type="AlphaFoldDB" id="A0A931I7Z0"/>
<evidence type="ECO:0000259" key="2">
    <source>
        <dbReference type="Pfam" id="PF05305"/>
    </source>
</evidence>
<protein>
    <submittedName>
        <fullName evidence="3">DUF732 domain-containing protein</fullName>
    </submittedName>
</protein>
<name>A0A931I7Z0_9NOCA</name>